<reference evidence="4 5" key="1">
    <citation type="journal article" date="2024" name="IMA Fungus">
        <title>IMA Genome - F19 : A genome assembly and annotation guide to empower mycologists, including annotated draft genome sequences of Ceratocystis pirilliformis, Diaporthe australafricana, Fusarium ophioides, Paecilomyces lecythidis, and Sporothrix stenoceras.</title>
        <authorList>
            <person name="Aylward J."/>
            <person name="Wilson A.M."/>
            <person name="Visagie C.M."/>
            <person name="Spraker J."/>
            <person name="Barnes I."/>
            <person name="Buitendag C."/>
            <person name="Ceriani C."/>
            <person name="Del Mar Angel L."/>
            <person name="du Plessis D."/>
            <person name="Fuchs T."/>
            <person name="Gasser K."/>
            <person name="Kramer D."/>
            <person name="Li W."/>
            <person name="Munsamy K."/>
            <person name="Piso A."/>
            <person name="Price J.L."/>
            <person name="Sonnekus B."/>
            <person name="Thomas C."/>
            <person name="van der Nest A."/>
            <person name="van Dijk A."/>
            <person name="van Heerden A."/>
            <person name="van Vuuren N."/>
            <person name="Yilmaz N."/>
            <person name="Duong T.A."/>
            <person name="van der Merwe N.A."/>
            <person name="Wingfield M.J."/>
            <person name="Wingfield B.D."/>
        </authorList>
    </citation>
    <scope>NUCLEOTIDE SEQUENCE [LARGE SCALE GENOMIC DNA]</scope>
    <source>
        <strain evidence="4 5">CMW 5346</strain>
    </source>
</reference>
<dbReference type="Pfam" id="PF00106">
    <property type="entry name" value="adh_short"/>
    <property type="match status" value="1"/>
</dbReference>
<organism evidence="4 5">
    <name type="scientific">Sporothrix stenoceras</name>
    <dbReference type="NCBI Taxonomy" id="5173"/>
    <lineage>
        <taxon>Eukaryota</taxon>
        <taxon>Fungi</taxon>
        <taxon>Dikarya</taxon>
        <taxon>Ascomycota</taxon>
        <taxon>Pezizomycotina</taxon>
        <taxon>Sordariomycetes</taxon>
        <taxon>Sordariomycetidae</taxon>
        <taxon>Ophiostomatales</taxon>
        <taxon>Ophiostomataceae</taxon>
        <taxon>Sporothrix</taxon>
    </lineage>
</organism>
<gene>
    <name evidence="4" type="ORF">Sste5346_010341</name>
</gene>
<dbReference type="PROSITE" id="PS00061">
    <property type="entry name" value="ADH_SHORT"/>
    <property type="match status" value="1"/>
</dbReference>
<dbReference type="Gene3D" id="3.40.50.720">
    <property type="entry name" value="NAD(P)-binding Rossmann-like Domain"/>
    <property type="match status" value="1"/>
</dbReference>
<evidence type="ECO:0000313" key="4">
    <source>
        <dbReference type="EMBL" id="KAL1887246.1"/>
    </source>
</evidence>
<dbReference type="PANTHER" id="PTHR43180:SF33">
    <property type="entry name" value="15-HYDROXYPROSTAGLANDIN DEHYDROGENASE [NAD(+)]-LIKE"/>
    <property type="match status" value="1"/>
</dbReference>
<keyword evidence="3" id="KW-0560">Oxidoreductase</keyword>
<keyword evidence="5" id="KW-1185">Reference proteome</keyword>
<dbReference type="SUPFAM" id="SSF51735">
    <property type="entry name" value="NAD(P)-binding Rossmann-fold domains"/>
    <property type="match status" value="1"/>
</dbReference>
<dbReference type="InterPro" id="IPR036291">
    <property type="entry name" value="NAD(P)-bd_dom_sf"/>
</dbReference>
<dbReference type="InterPro" id="IPR020904">
    <property type="entry name" value="Sc_DH/Rdtase_CS"/>
</dbReference>
<dbReference type="InterPro" id="IPR002347">
    <property type="entry name" value="SDR_fam"/>
</dbReference>
<dbReference type="EMBL" id="JAWCUI010000133">
    <property type="protein sequence ID" value="KAL1887246.1"/>
    <property type="molecule type" value="Genomic_DNA"/>
</dbReference>
<protein>
    <recommendedName>
        <fullName evidence="6">NAD(P)-binding protein</fullName>
    </recommendedName>
</protein>
<accession>A0ABR3YHL2</accession>
<evidence type="ECO:0000256" key="3">
    <source>
        <dbReference type="ARBA" id="ARBA00023002"/>
    </source>
</evidence>
<dbReference type="Proteomes" id="UP001583186">
    <property type="component" value="Unassembled WGS sequence"/>
</dbReference>
<dbReference type="PANTHER" id="PTHR43180">
    <property type="entry name" value="3-OXOACYL-(ACYL-CARRIER-PROTEIN) REDUCTASE (AFU_ORTHOLOGUE AFUA_6G11210)"/>
    <property type="match status" value="1"/>
</dbReference>
<proteinExistence type="inferred from homology"/>
<sequence>MTSYTITPADLTVLRGKTILITGGVSGIGRAAVDIALEHGVNVAIGDWNDRLGTELAEKHKDRVLFRKCDVSNWDDVLNLFQATTIRFGTIHSVLSNAGVNTHEDLLDETFTDDGKLAAPSLKSIDINLVGQLYVVRCAMHYFTKWPETACQIVLTSSAGAFFPAPPIYMYCAAKAGVVAVMRGLRSEVVKRNVTINTVAPWLTKGAGMALFLPIVQPWMGEQLCQNVRKGQDILLGMK</sequence>
<evidence type="ECO:0008006" key="6">
    <source>
        <dbReference type="Google" id="ProtNLM"/>
    </source>
</evidence>
<keyword evidence="2" id="KW-0521">NADP</keyword>
<comment type="similarity">
    <text evidence="1">Belongs to the short-chain dehydrogenases/reductases (SDR) family.</text>
</comment>
<name>A0ABR3YHL2_9PEZI</name>
<dbReference type="PRINTS" id="PR00081">
    <property type="entry name" value="GDHRDH"/>
</dbReference>
<evidence type="ECO:0000313" key="5">
    <source>
        <dbReference type="Proteomes" id="UP001583186"/>
    </source>
</evidence>
<evidence type="ECO:0000256" key="2">
    <source>
        <dbReference type="ARBA" id="ARBA00022857"/>
    </source>
</evidence>
<evidence type="ECO:0000256" key="1">
    <source>
        <dbReference type="ARBA" id="ARBA00006484"/>
    </source>
</evidence>
<comment type="caution">
    <text evidence="4">The sequence shown here is derived from an EMBL/GenBank/DDBJ whole genome shotgun (WGS) entry which is preliminary data.</text>
</comment>